<reference evidence="3" key="2">
    <citation type="submission" date="2022-04" db="EMBL/GenBank/DDBJ databases">
        <title>Sequencing and genomic assembly of Halococcus dombrowskii.</title>
        <authorList>
            <person name="Lim S.W."/>
            <person name="MacLea K.S."/>
        </authorList>
    </citation>
    <scope>NUCLEOTIDE SEQUENCE</scope>
    <source>
        <strain evidence="3">H4</strain>
    </source>
</reference>
<proteinExistence type="predicted"/>
<evidence type="ECO:0000256" key="1">
    <source>
        <dbReference type="SAM" id="MobiDB-lite"/>
    </source>
</evidence>
<dbReference type="GeneID" id="71762564"/>
<name>A0AAV3SEY4_HALDO</name>
<reference evidence="2" key="3">
    <citation type="submission" date="2023-12" db="EMBL/GenBank/DDBJ databases">
        <authorList>
            <person name="Sun Q."/>
            <person name="Inoue M."/>
        </authorList>
    </citation>
    <scope>NUCLEOTIDE SEQUENCE</scope>
    <source>
        <strain evidence="2">JCM 12289</strain>
    </source>
</reference>
<reference evidence="2" key="1">
    <citation type="journal article" date="2014" name="Int. J. Syst. Evol. Microbiol.">
        <title>Complete genome sequence of Corynebacterium casei LMG S-19264T (=DSM 44701T), isolated from a smear-ripened cheese.</title>
        <authorList>
            <consortium name="US DOE Joint Genome Institute (JGI-PGF)"/>
            <person name="Walter F."/>
            <person name="Albersmeier A."/>
            <person name="Kalinowski J."/>
            <person name="Ruckert C."/>
        </authorList>
    </citation>
    <scope>NUCLEOTIDE SEQUENCE</scope>
    <source>
        <strain evidence="2">JCM 12289</strain>
    </source>
</reference>
<dbReference type="EMBL" id="CP095005">
    <property type="protein sequence ID" value="UOO94669.1"/>
    <property type="molecule type" value="Genomic_DNA"/>
</dbReference>
<evidence type="ECO:0000313" key="4">
    <source>
        <dbReference type="Proteomes" id="UP000830542"/>
    </source>
</evidence>
<evidence type="ECO:0000313" key="5">
    <source>
        <dbReference type="Proteomes" id="UP001500962"/>
    </source>
</evidence>
<keyword evidence="4" id="KW-1185">Reference proteome</keyword>
<evidence type="ECO:0000313" key="2">
    <source>
        <dbReference type="EMBL" id="GAA0457451.1"/>
    </source>
</evidence>
<dbReference type="RefSeq" id="WP_244701006.1">
    <property type="nucleotide sequence ID" value="NZ_BAAADN010000019.1"/>
</dbReference>
<dbReference type="AlphaFoldDB" id="A0AAV3SEY4"/>
<dbReference type="Proteomes" id="UP000830542">
    <property type="component" value="Chromosome"/>
</dbReference>
<gene>
    <name evidence="2" type="ORF">GCM10008985_12000</name>
    <name evidence="3" type="ORF">MUK72_11910</name>
</gene>
<protein>
    <submittedName>
        <fullName evidence="2">Uncharacterized protein</fullName>
    </submittedName>
</protein>
<dbReference type="KEGG" id="hdo:MUK72_11910"/>
<accession>A0AAV3SEY4</accession>
<dbReference type="EMBL" id="BAAADN010000019">
    <property type="protein sequence ID" value="GAA0457451.1"/>
    <property type="molecule type" value="Genomic_DNA"/>
</dbReference>
<sequence length="82" mass="9546">MPDDTPTAHRTAPQADDSPIRPLPDYHSYGDDRLRQCYRRNSRLLREYGPDWRTIHTLCAVEERLRARDIDPIGVVAELNDD</sequence>
<evidence type="ECO:0000313" key="3">
    <source>
        <dbReference type="EMBL" id="UOO94669.1"/>
    </source>
</evidence>
<dbReference type="Proteomes" id="UP001500962">
    <property type="component" value="Unassembled WGS sequence"/>
</dbReference>
<feature type="region of interest" description="Disordered" evidence="1">
    <location>
        <begin position="1"/>
        <end position="29"/>
    </location>
</feature>
<organism evidence="2 5">
    <name type="scientific">Halococcus dombrowskii</name>
    <dbReference type="NCBI Taxonomy" id="179637"/>
    <lineage>
        <taxon>Archaea</taxon>
        <taxon>Methanobacteriati</taxon>
        <taxon>Methanobacteriota</taxon>
        <taxon>Stenosarchaea group</taxon>
        <taxon>Halobacteria</taxon>
        <taxon>Halobacteriales</taxon>
        <taxon>Halococcaceae</taxon>
        <taxon>Halococcus</taxon>
    </lineage>
</organism>